<evidence type="ECO:0000313" key="1">
    <source>
        <dbReference type="EMBL" id="KAI3719175.1"/>
    </source>
</evidence>
<name>A0ACB9BB47_ARCLA</name>
<organism evidence="1 2">
    <name type="scientific">Arctium lappa</name>
    <name type="common">Greater burdock</name>
    <name type="synonym">Lappa major</name>
    <dbReference type="NCBI Taxonomy" id="4217"/>
    <lineage>
        <taxon>Eukaryota</taxon>
        <taxon>Viridiplantae</taxon>
        <taxon>Streptophyta</taxon>
        <taxon>Embryophyta</taxon>
        <taxon>Tracheophyta</taxon>
        <taxon>Spermatophyta</taxon>
        <taxon>Magnoliopsida</taxon>
        <taxon>eudicotyledons</taxon>
        <taxon>Gunneridae</taxon>
        <taxon>Pentapetalae</taxon>
        <taxon>asterids</taxon>
        <taxon>campanulids</taxon>
        <taxon>Asterales</taxon>
        <taxon>Asteraceae</taxon>
        <taxon>Carduoideae</taxon>
        <taxon>Cardueae</taxon>
        <taxon>Arctiinae</taxon>
        <taxon>Arctium</taxon>
    </lineage>
</organism>
<gene>
    <name evidence="1" type="ORF">L6452_20069</name>
</gene>
<comment type="caution">
    <text evidence="1">The sequence shown here is derived from an EMBL/GenBank/DDBJ whole genome shotgun (WGS) entry which is preliminary data.</text>
</comment>
<reference evidence="2" key="1">
    <citation type="journal article" date="2022" name="Mol. Ecol. Resour.">
        <title>The genomes of chicory, endive, great burdock and yacon provide insights into Asteraceae palaeo-polyploidization history and plant inulin production.</title>
        <authorList>
            <person name="Fan W."/>
            <person name="Wang S."/>
            <person name="Wang H."/>
            <person name="Wang A."/>
            <person name="Jiang F."/>
            <person name="Liu H."/>
            <person name="Zhao H."/>
            <person name="Xu D."/>
            <person name="Zhang Y."/>
        </authorList>
    </citation>
    <scope>NUCLEOTIDE SEQUENCE [LARGE SCALE GENOMIC DNA]</scope>
    <source>
        <strain evidence="2">cv. Niubang</strain>
    </source>
</reference>
<accession>A0ACB9BB47</accession>
<evidence type="ECO:0000313" key="2">
    <source>
        <dbReference type="Proteomes" id="UP001055879"/>
    </source>
</evidence>
<dbReference type="Proteomes" id="UP001055879">
    <property type="component" value="Linkage Group LG06"/>
</dbReference>
<protein>
    <submittedName>
        <fullName evidence="1">Uncharacterized protein</fullName>
    </submittedName>
</protein>
<reference evidence="1 2" key="2">
    <citation type="journal article" date="2022" name="Mol. Ecol. Resour.">
        <title>The genomes of chicory, endive, great burdock and yacon provide insights into Asteraceae paleo-polyploidization history and plant inulin production.</title>
        <authorList>
            <person name="Fan W."/>
            <person name="Wang S."/>
            <person name="Wang H."/>
            <person name="Wang A."/>
            <person name="Jiang F."/>
            <person name="Liu H."/>
            <person name="Zhao H."/>
            <person name="Xu D."/>
            <person name="Zhang Y."/>
        </authorList>
    </citation>
    <scope>NUCLEOTIDE SEQUENCE [LARGE SCALE GENOMIC DNA]</scope>
    <source>
        <strain evidence="2">cv. Niubang</strain>
    </source>
</reference>
<keyword evidence="2" id="KW-1185">Reference proteome</keyword>
<proteinExistence type="predicted"/>
<sequence>MAFLSLQHAVRCSFKNSQLGPPSGKCGRKKRGEGVVNDDDERDDIVENVTSGEETDGARRLEVTFTGEEEAGVFWFSVCYEVL</sequence>
<dbReference type="EMBL" id="CM042052">
    <property type="protein sequence ID" value="KAI3719175.1"/>
    <property type="molecule type" value="Genomic_DNA"/>
</dbReference>